<name>A0ABV2L655_9HYPH</name>
<dbReference type="EMBL" id="JBEPMM010000007">
    <property type="protein sequence ID" value="MET3693302.1"/>
    <property type="molecule type" value="Genomic_DNA"/>
</dbReference>
<dbReference type="RefSeq" id="WP_238280170.1">
    <property type="nucleotide sequence ID" value="NZ_BPQL01000080.1"/>
</dbReference>
<evidence type="ECO:0000256" key="1">
    <source>
        <dbReference type="SAM" id="MobiDB-lite"/>
    </source>
</evidence>
<reference evidence="2 3" key="1">
    <citation type="submission" date="2024-06" db="EMBL/GenBank/DDBJ databases">
        <title>Genomic Encyclopedia of Type Strains, Phase IV (KMG-IV): sequencing the most valuable type-strain genomes for metagenomic binning, comparative biology and taxonomic classification.</title>
        <authorList>
            <person name="Goeker M."/>
        </authorList>
    </citation>
    <scope>NUCLEOTIDE SEQUENCE [LARGE SCALE GENOMIC DNA]</scope>
    <source>
        <strain evidence="2 3">DSM 21331</strain>
    </source>
</reference>
<feature type="compositionally biased region" description="Basic and acidic residues" evidence="1">
    <location>
        <begin position="1"/>
        <end position="13"/>
    </location>
</feature>
<dbReference type="Proteomes" id="UP001549145">
    <property type="component" value="Unassembled WGS sequence"/>
</dbReference>
<feature type="region of interest" description="Disordered" evidence="1">
    <location>
        <begin position="1"/>
        <end position="31"/>
    </location>
</feature>
<gene>
    <name evidence="2" type="ORF">ABID43_002849</name>
</gene>
<sequence>MQVDIRDRERANDPRTGTAPTSERADDSRSPVVVALEPRIRIDRDTEAVVYQEVDPGSGDVVMQLPDPVVLKTRAYAEAAEARARPSAHPVDRTA</sequence>
<evidence type="ECO:0000313" key="2">
    <source>
        <dbReference type="EMBL" id="MET3693302.1"/>
    </source>
</evidence>
<keyword evidence="3" id="KW-1185">Reference proteome</keyword>
<protein>
    <submittedName>
        <fullName evidence="2">Uncharacterized protein</fullName>
    </submittedName>
</protein>
<comment type="caution">
    <text evidence="2">The sequence shown here is derived from an EMBL/GenBank/DDBJ whole genome shotgun (WGS) entry which is preliminary data.</text>
</comment>
<accession>A0ABV2L655</accession>
<evidence type="ECO:0000313" key="3">
    <source>
        <dbReference type="Proteomes" id="UP001549145"/>
    </source>
</evidence>
<proteinExistence type="predicted"/>
<organism evidence="2 3">
    <name type="scientific">Methylobacterium goesingense</name>
    <dbReference type="NCBI Taxonomy" id="243690"/>
    <lineage>
        <taxon>Bacteria</taxon>
        <taxon>Pseudomonadati</taxon>
        <taxon>Pseudomonadota</taxon>
        <taxon>Alphaproteobacteria</taxon>
        <taxon>Hyphomicrobiales</taxon>
        <taxon>Methylobacteriaceae</taxon>
        <taxon>Methylobacterium</taxon>
    </lineage>
</organism>